<dbReference type="STRING" id="1965070.A0A443R1Z6"/>
<dbReference type="GO" id="GO:0030016">
    <property type="term" value="C:myofibril"/>
    <property type="evidence" value="ECO:0007669"/>
    <property type="project" value="UniProtKB-SubCell"/>
</dbReference>
<evidence type="ECO:0000256" key="6">
    <source>
        <dbReference type="ARBA" id="ARBA00022840"/>
    </source>
</evidence>
<evidence type="ECO:0000313" key="11">
    <source>
        <dbReference type="EMBL" id="RWS09309.1"/>
    </source>
</evidence>
<dbReference type="SMART" id="SM00408">
    <property type="entry name" value="IGc2"/>
    <property type="match status" value="17"/>
</dbReference>
<dbReference type="FunFam" id="2.60.40.10:FF:000425">
    <property type="entry name" value="Myosin light chain kinase"/>
    <property type="match status" value="2"/>
</dbReference>
<dbReference type="InterPro" id="IPR003598">
    <property type="entry name" value="Ig_sub2"/>
</dbReference>
<feature type="domain" description="Ig-like" evidence="10">
    <location>
        <begin position="2951"/>
        <end position="3039"/>
    </location>
</feature>
<comment type="subcellular location">
    <subcellularLocation>
        <location evidence="1">Cytoplasm</location>
        <location evidence="1">Myofibril</location>
    </subcellularLocation>
</comment>
<dbReference type="PANTHER" id="PTHR47633:SF4">
    <property type="entry name" value="MYOPALLADIN ISOFORM X1"/>
    <property type="match status" value="1"/>
</dbReference>
<protein>
    <submittedName>
        <fullName evidence="11">Titin-like isoform X1</fullName>
    </submittedName>
</protein>
<feature type="non-terminal residue" evidence="11">
    <location>
        <position position="3652"/>
    </location>
</feature>
<feature type="domain" description="Ig-like" evidence="10">
    <location>
        <begin position="2345"/>
        <end position="2436"/>
    </location>
</feature>
<feature type="domain" description="Ig-like" evidence="10">
    <location>
        <begin position="1925"/>
        <end position="2016"/>
    </location>
</feature>
<dbReference type="OrthoDB" id="6612025at2759"/>
<evidence type="ECO:0000256" key="2">
    <source>
        <dbReference type="ARBA" id="ARBA00006692"/>
    </source>
</evidence>
<feature type="domain" description="Ig-like" evidence="10">
    <location>
        <begin position="2845"/>
        <end position="2933"/>
    </location>
</feature>
<feature type="domain" description="Ig-like" evidence="10">
    <location>
        <begin position="2483"/>
        <end position="2520"/>
    </location>
</feature>
<dbReference type="FunFam" id="2.60.40.10:FF:000107">
    <property type="entry name" value="Myosin, light chain kinase a"/>
    <property type="match status" value="2"/>
</dbReference>
<dbReference type="FunFam" id="2.60.40.10:FF:000147">
    <property type="entry name" value="Myosin light chain kinase"/>
    <property type="match status" value="2"/>
</dbReference>
<gene>
    <name evidence="11" type="ORF">B4U79_15612</name>
</gene>
<comment type="caution">
    <text evidence="11">The sequence shown here is derived from an EMBL/GenBank/DDBJ whole genome shotgun (WGS) entry which is preliminary data.</text>
</comment>
<comment type="similarity">
    <text evidence="2">Belongs to the protein kinase superfamily. CAMK Ser/Thr protein kinase family.</text>
</comment>
<dbReference type="GO" id="GO:0045989">
    <property type="term" value="P:positive regulation of striated muscle contraction"/>
    <property type="evidence" value="ECO:0007669"/>
    <property type="project" value="UniProtKB-ARBA"/>
</dbReference>
<feature type="domain" description="Ig-like" evidence="10">
    <location>
        <begin position="842"/>
        <end position="933"/>
    </location>
</feature>
<feature type="domain" description="Ig-like" evidence="10">
    <location>
        <begin position="1380"/>
        <end position="1477"/>
    </location>
</feature>
<dbReference type="SUPFAM" id="SSF48726">
    <property type="entry name" value="Immunoglobulin"/>
    <property type="match status" value="23"/>
</dbReference>
<feature type="domain" description="Ig-like" evidence="10">
    <location>
        <begin position="980"/>
        <end position="1072"/>
    </location>
</feature>
<feature type="compositionally biased region" description="Basic and acidic residues" evidence="9">
    <location>
        <begin position="2049"/>
        <end position="2059"/>
    </location>
</feature>
<feature type="domain" description="Ig-like" evidence="10">
    <location>
        <begin position="3043"/>
        <end position="3137"/>
    </location>
</feature>
<evidence type="ECO:0000256" key="1">
    <source>
        <dbReference type="ARBA" id="ARBA00004657"/>
    </source>
</evidence>
<feature type="domain" description="Ig-like" evidence="10">
    <location>
        <begin position="17"/>
        <end position="103"/>
    </location>
</feature>
<feature type="domain" description="Ig-like" evidence="10">
    <location>
        <begin position="1115"/>
        <end position="1206"/>
    </location>
</feature>
<dbReference type="GO" id="GO:0060298">
    <property type="term" value="P:positive regulation of sarcomere organization"/>
    <property type="evidence" value="ECO:0007669"/>
    <property type="project" value="UniProtKB-ARBA"/>
</dbReference>
<organism evidence="11 12">
    <name type="scientific">Dinothrombium tinctorium</name>
    <dbReference type="NCBI Taxonomy" id="1965070"/>
    <lineage>
        <taxon>Eukaryota</taxon>
        <taxon>Metazoa</taxon>
        <taxon>Ecdysozoa</taxon>
        <taxon>Arthropoda</taxon>
        <taxon>Chelicerata</taxon>
        <taxon>Arachnida</taxon>
        <taxon>Acari</taxon>
        <taxon>Acariformes</taxon>
        <taxon>Trombidiformes</taxon>
        <taxon>Prostigmata</taxon>
        <taxon>Anystina</taxon>
        <taxon>Parasitengona</taxon>
        <taxon>Trombidioidea</taxon>
        <taxon>Trombidiidae</taxon>
        <taxon>Dinothrombium</taxon>
    </lineage>
</organism>
<dbReference type="CDD" id="cd00096">
    <property type="entry name" value="Ig"/>
    <property type="match status" value="2"/>
</dbReference>
<dbReference type="GO" id="GO:0040017">
    <property type="term" value="P:positive regulation of locomotion"/>
    <property type="evidence" value="ECO:0007669"/>
    <property type="project" value="UniProtKB-ARBA"/>
</dbReference>
<evidence type="ECO:0000313" key="12">
    <source>
        <dbReference type="Proteomes" id="UP000285301"/>
    </source>
</evidence>
<feature type="domain" description="Ig-like" evidence="10">
    <location>
        <begin position="710"/>
        <end position="801"/>
    </location>
</feature>
<reference evidence="11 12" key="1">
    <citation type="journal article" date="2018" name="Gigascience">
        <title>Genomes of trombidid mites reveal novel predicted allergens and laterally-transferred genes associated with secondary metabolism.</title>
        <authorList>
            <person name="Dong X."/>
            <person name="Chaisiri K."/>
            <person name="Xia D."/>
            <person name="Armstrong S.D."/>
            <person name="Fang Y."/>
            <person name="Donnelly M.J."/>
            <person name="Kadowaki T."/>
            <person name="McGarry J.W."/>
            <person name="Darby A.C."/>
            <person name="Makepeace B.L."/>
        </authorList>
    </citation>
    <scope>NUCLEOTIDE SEQUENCE [LARGE SCALE GENOMIC DNA]</scope>
    <source>
        <strain evidence="11">UoL-WK</strain>
    </source>
</reference>
<name>A0A443R1Z6_9ACAR</name>
<dbReference type="InterPro" id="IPR007110">
    <property type="entry name" value="Ig-like_dom"/>
</dbReference>
<evidence type="ECO:0000256" key="3">
    <source>
        <dbReference type="ARBA" id="ARBA00022490"/>
    </source>
</evidence>
<evidence type="ECO:0000256" key="9">
    <source>
        <dbReference type="SAM" id="MobiDB-lite"/>
    </source>
</evidence>
<dbReference type="FunFam" id="2.60.40.10:FF:000032">
    <property type="entry name" value="palladin isoform X1"/>
    <property type="match status" value="1"/>
</dbReference>
<dbReference type="EMBL" id="NCKU01002569">
    <property type="protein sequence ID" value="RWS09309.1"/>
    <property type="molecule type" value="Genomic_DNA"/>
</dbReference>
<proteinExistence type="inferred from homology"/>
<dbReference type="InterPro" id="IPR003599">
    <property type="entry name" value="Ig_sub"/>
</dbReference>
<feature type="domain" description="Ig-like" evidence="10">
    <location>
        <begin position="429"/>
        <end position="518"/>
    </location>
</feature>
<keyword evidence="8" id="KW-0393">Immunoglobulin domain</keyword>
<feature type="domain" description="Ig-like" evidence="10">
    <location>
        <begin position="2058"/>
        <end position="2151"/>
    </location>
</feature>
<feature type="domain" description="Ig-like" evidence="10">
    <location>
        <begin position="1645"/>
        <end position="1745"/>
    </location>
</feature>
<evidence type="ECO:0000256" key="8">
    <source>
        <dbReference type="ARBA" id="ARBA00023319"/>
    </source>
</evidence>
<evidence type="ECO:0000256" key="5">
    <source>
        <dbReference type="ARBA" id="ARBA00022741"/>
    </source>
</evidence>
<feature type="domain" description="Ig-like" evidence="10">
    <location>
        <begin position="1520"/>
        <end position="1611"/>
    </location>
</feature>
<feature type="domain" description="Ig-like" evidence="10">
    <location>
        <begin position="571"/>
        <end position="667"/>
    </location>
</feature>
<dbReference type="InterPro" id="IPR036179">
    <property type="entry name" value="Ig-like_dom_sf"/>
</dbReference>
<keyword evidence="5" id="KW-0547">Nucleotide-binding</keyword>
<keyword evidence="12" id="KW-1185">Reference proteome</keyword>
<dbReference type="PANTHER" id="PTHR47633">
    <property type="entry name" value="IMMUNOGLOBULIN"/>
    <property type="match status" value="1"/>
</dbReference>
<evidence type="ECO:0000256" key="4">
    <source>
        <dbReference type="ARBA" id="ARBA00022737"/>
    </source>
</evidence>
<dbReference type="PROSITE" id="PS50835">
    <property type="entry name" value="IG_LIKE"/>
    <property type="match status" value="23"/>
</dbReference>
<dbReference type="InterPro" id="IPR013098">
    <property type="entry name" value="Ig_I-set"/>
</dbReference>
<accession>A0A443R1Z6</accession>
<feature type="domain" description="Ig-like" evidence="10">
    <location>
        <begin position="209"/>
        <end position="297"/>
    </location>
</feature>
<feature type="region of interest" description="Disordered" evidence="9">
    <location>
        <begin position="2039"/>
        <end position="2061"/>
    </location>
</feature>
<dbReference type="FunFam" id="2.60.40.10:FF:000962">
    <property type="entry name" value="titin isoform X1"/>
    <property type="match status" value="5"/>
</dbReference>
<keyword evidence="7" id="KW-1015">Disulfide bond</keyword>
<keyword evidence="3" id="KW-0963">Cytoplasm</keyword>
<dbReference type="Gene3D" id="2.60.40.10">
    <property type="entry name" value="Immunoglobulins"/>
    <property type="match status" value="23"/>
</dbReference>
<evidence type="ECO:0000259" key="10">
    <source>
        <dbReference type="PROSITE" id="PS50835"/>
    </source>
</evidence>
<dbReference type="FunFam" id="2.60.40.10:FF:000697">
    <property type="entry name" value="titin isoform X1"/>
    <property type="match status" value="1"/>
</dbReference>
<evidence type="ECO:0000256" key="7">
    <source>
        <dbReference type="ARBA" id="ARBA00023157"/>
    </source>
</evidence>
<feature type="domain" description="Ig-like" evidence="10">
    <location>
        <begin position="2213"/>
        <end position="2304"/>
    </location>
</feature>
<dbReference type="Pfam" id="PF07679">
    <property type="entry name" value="I-set"/>
    <property type="match status" value="23"/>
</dbReference>
<sequence>MYVSNRSPLRMQNASPPMFEKLPSNTQFVEGGDVLFQCKVTGNPSPEVVWTRRGMVIRNDLRRTVSYDPQSGICSLAIKKLTIDDDGEYTCTAVNAVGEASLTVNIHRQQQQPQQQTQDYRQSSFVCTKYETGQQTMHRTISSEFGEYFDPNTPVFYSGRDETFRIDTFEYRLLREEEFRQTVIRQYTSKYEVWEQERPAIPNQPLSAPQVLQKPRNSKLVEGSEATFQARLTSNPPPKTYWFHNGRKINSSQRHRISFENGIASLYINNVQPEDAGYYTLLAENNYGQAVCSAHLVIEASEARTSLKRKEFLETDTFETDETVNKALKPHFYKIPPSQEVAEGKMVRFDCRVGGRPQPDVLWYLNGRQLVDDTTHKLIINEGGVHSLMITFTTLEDAGTITCVARNRNGECRFDVNLTVIEREQVVAPKFIERFKTVNVREGESVSLHCRAVGTPVPRMIWQKDGVQIHSRPPNLIIETNEGSSTLYLNHLTAYESGWYQCTAQNQAGSTATRARVFVIVEPQKYSEPWSLHLPKPQKVIEPEPVSEPETIYLRHIERAPPRKPHPDDSPQFTEKPTFVTHIKDIKVNEGDRAIFEAKLLPIGDPSLKVEWYLNGILIEASSRIMTEFRFGYVALHILYVYQSDFGTYICRAINDNGEAVSQATLTVFPKGVIDTESQHPESIEAIRHLEDYEHYKRQEDIDESVKTKPKFKGPLRGPEKLNEGQSVHFETRLEPENDSTMTVEWYHNGRPLMPGHRFKTYFDFGYVALDILYVYPEDTGTYTVVARNALGQDVLSKEIYVEAMRTVDTRTMHDQSMRKIQQLEGVKFHKEDEYEEEYDKPVFVSPLRGPKQLTEGQIAHFECRVKPTGDDNLKIFWYQNGIEVKQGSRFNFIHDFGYVCLDIASVIEEDSGVYTVKAVNLKGEAISSTTLDVRSVKRVVTDLGIPEQRQYIEKTRELEEYRKQQHQAFLDQDQEVHEPPVFKTQLKDQLNIHEGKTAHFEATLIPQGDSKLKVEWFHNGKQIEASSRVNTFYNFGYVSLTIKEVDTRDVGTYTCVATNSLGTAQTSANLTCITKESIILETQFEEGWEKIQSLEGAAKFVRPEIQDAEVNQKPTFTSQLIGPERLNEGQSAHFETRIQPENDATMTIEWFFNGKPLPTGHRYRTYHDFGYVAIDILYVYPEDTGTFTVVAKNKLGQEVLSKHLQVIAKSKIDTSTLHEQSMQRIKQLENVKYVKPEEPEITFDKPQFVSPLKGTTRIREGQGAHFECRINPVGDDNLKIFWYHNGIEMKQGSRFNFIQDFGYVCLDIAGSVPEDAGVYTCRVVNLKGEAVSSITLEVESVTQIVTDLGIPEQKQYIEKTQELEEYRKRSQYQFLDLEPKITEKPMFKTPISDQLNIHEGRTAHFEATLTPQGDPKMKVEWFHNGKQIEASSRVNTFYNFGYVSLTIKEVDSRDVGTYTCVATNELGTAQTSANLTCITKESIIVDTQFEEGWEKIQSLEGAPKFKREEFHEVEINEKPRFTTPLYGSDRLNEGQSAHFETRLEPKNDSTMKVEWFLNGKPLPTGHRFRTYHDFGYVALDILYVYPEDIGTFTVVAKNKLGQDTLSKQLEVIARSKVDTSTLHDQSMQRIQQLEEVKFVRTEEPEVSFEAPVFISPLQGTQVVTEGQSAHFECRVTPVGDNNLKIFWYLNGIEMKQGSRFNFIDDFGYVCLDIAGTVPEDSGLYTCRAVNLKGEATTSIQLEVKGIGQIVTDLGIPEQKQYIEKTKELEEYKKRSQYQFLDLEPKINEKPTFKTPIADQLNVPEGRTAHFEATLTPQGDPKMQVEWYLNGKQIEASSRINTFFNFGYVSLTIKEVDARDVGTISCVAKNELGTAQTSAKLTCITRESIIVDTQFEEGWEKIQTLEGTAKFQKAEFHDIVINEKPKFTAPLSGPDLLNEGQSAHFETRLEPKNDPAMTVEWFLNGRPLPVGHRFRTYHDFGYVALDILYVYPEESGTYMVRARNKLGEDVLNKSITIQARSRVDTRTLHDQSLHHIQQLEGMKNYRPPQEPEKSFDKPKFTTPLTGPQELTEGGFIHYECRVTPAEDPDLRLVWFKNERELIASSRVNFTYDFGYVCLDIAAAVPSDSGVYKCVAMNKKGEDVVTTTLKIKSKLLDVKQLVDKLFLGVGTIITDLGIPEQKHYIEKTEELEEYQRRQMQQSFVDLEVLPKQAPVFTTQLLDQIDIIEGRTVHFEATLEPQGDQTMKVEWFKDEQLLEASSRITTFFNFGYVALTIKDVDSRDIGTYTCVATNRLGSAKTSARLTCIARKSIIVESQLASGVEKLKYLEESKVKVDYEEYQIKQKPKFTRPLSTHEKVSEGQNAHFETRLEPTGDPTMVVEWYFNGKPLRTGHRFRTYYDFGYVALDILYTYPEDSGEYAVRAVNELGEDCVKATLVCRGKPSLIYHTQLPKEMESGVMKIAELEASWNRYEQQEEAPLEATPPSFVMKPEPQTVNEGEPAKFCCRVVGYPRPRIFWVLNGNTVISGSRYKLTYDGIYYLDIPRTRQYDQGKVEVFARNIKGEAYAWTTLDVKPRHDDYRVVLKHSPRPWYDSSVGKYQRERQETELQKVFEEKLTPGGTEVQVWKTEQTDDERVKVTEVKKYKTDVVYVDKRAGEKLPDDQSQVQWMARTYQSKVGDGQQAESVVQGKEVHVQVQKQIQKQQKGDLEITRDVKTTETRSKEHKNITKERKIMGPGSPSETVAPAFTKKIQPCRVYEGERALFECVFTGTPPPTITWYRENFAIQNSRDFQIETTETTSSLVIREVYLEDSGIFSVKAENRGGSAKSSANLIVEEARDIREGAIPPSFAKTLQDTSVKAGQLVRLDVRVTGSKPLDIYWLKEGIRVTPDITHKMIEEDGQNTLLILEATMEDSGSYECIAINQVGEARCQANVHIQGIPTTPTTTIDKSKPPQLIEPLRETVVREGQSALLKCKIAGATGSQVTWFKGDSPIKQSRYFRMGNDRDLLTLRISESFPEDEGIYKCCVSNPSGKVTTSASLRVLLPETVEKPPVLSPLADLTVPEGTPARFVTSLSGSPPPTVSWFRNNKILKTSKSLQMLQDNASCSLVIYKTRKEDEGLYTCRANNPSGHAETSARLTVETQAATTAATVDDTRGIEYTLVDTGESPKPGAPVLSRVKERPKSQFQAETHIKQIHKARRMSQEDEQISSYQPFISSPKSDSFPSSLEQFSTSHIKTAQISTAHIIRKDEEIIQKSQRPTTSMMSREDIKIKEETTFQKTLVEEVDGKIVTKFRSISSDRRTIEKPLLESFEEGIQKVGIKGKPDRQTAIKTSRVIQRASSVQRFYPQPTEKTEKEKTEMTIPEVFKPITKPETMAQVVTTEELPILIPSPLIFTRPDTRHEASIVRGKTYYATRSITPEYQEAKDKVIHFVDEAMKREKQQIETMKSFKEITELKQKQEKERKEIRKFKYPSPVRREQISIDTRGEKQVKDTFEETKIMKPEESRVITTESIKKGEEVILDVTVSQRYYTDLELQSKVRPTQITEIIETSAAPEITETLPGKKAPKEEAVEYLTKTISKAMKKPEKSIKLVTTEEISVLMPSPVTYVKPETPREVSTVFITTPHQALQWIQPGFEHQKISERIRFDSKSRKEE</sequence>
<dbReference type="FunFam" id="2.60.40.10:FF:000119">
    <property type="entry name" value="Sallimus, isoform P"/>
    <property type="match status" value="9"/>
</dbReference>
<dbReference type="Proteomes" id="UP000285301">
    <property type="component" value="Unassembled WGS sequence"/>
</dbReference>
<dbReference type="SMART" id="SM00409">
    <property type="entry name" value="IG"/>
    <property type="match status" value="23"/>
</dbReference>
<feature type="domain" description="Ig-like" evidence="10">
    <location>
        <begin position="330"/>
        <end position="419"/>
    </location>
</feature>
<keyword evidence="6" id="KW-0067">ATP-binding</keyword>
<dbReference type="GO" id="GO:0005524">
    <property type="term" value="F:ATP binding"/>
    <property type="evidence" value="ECO:0007669"/>
    <property type="project" value="UniProtKB-KW"/>
</dbReference>
<keyword evidence="4" id="KW-0677">Repeat</keyword>
<feature type="domain" description="Ig-like" evidence="10">
    <location>
        <begin position="1785"/>
        <end position="1882"/>
    </location>
</feature>
<dbReference type="FunFam" id="2.60.40.10:FF:000080">
    <property type="entry name" value="Myosin light chain kinase, smooth muscle"/>
    <property type="match status" value="1"/>
</dbReference>
<feature type="domain" description="Ig-like" evidence="10">
    <location>
        <begin position="2743"/>
        <end position="2831"/>
    </location>
</feature>
<feature type="domain" description="Ig-like" evidence="10">
    <location>
        <begin position="1247"/>
        <end position="1340"/>
    </location>
</feature>
<dbReference type="InterPro" id="IPR013783">
    <property type="entry name" value="Ig-like_fold"/>
</dbReference>